<organism evidence="2 3">
    <name type="scientific">Drosophila kikkawai</name>
    <name type="common">Fruit fly</name>
    <dbReference type="NCBI Taxonomy" id="30033"/>
    <lineage>
        <taxon>Eukaryota</taxon>
        <taxon>Metazoa</taxon>
        <taxon>Ecdysozoa</taxon>
        <taxon>Arthropoda</taxon>
        <taxon>Hexapoda</taxon>
        <taxon>Insecta</taxon>
        <taxon>Pterygota</taxon>
        <taxon>Neoptera</taxon>
        <taxon>Endopterygota</taxon>
        <taxon>Diptera</taxon>
        <taxon>Brachycera</taxon>
        <taxon>Muscomorpha</taxon>
        <taxon>Ephydroidea</taxon>
        <taxon>Drosophilidae</taxon>
        <taxon>Drosophila</taxon>
        <taxon>Sophophora</taxon>
    </lineage>
</organism>
<dbReference type="AlphaFoldDB" id="A0A6P4JM46"/>
<dbReference type="GeneID" id="108084187"/>
<protein>
    <submittedName>
        <fullName evidence="3">Uncharacterized protein</fullName>
    </submittedName>
</protein>
<dbReference type="Proteomes" id="UP001652661">
    <property type="component" value="Chromosome 3R"/>
</dbReference>
<gene>
    <name evidence="3" type="primary">LOC108084187</name>
</gene>
<evidence type="ECO:0000256" key="1">
    <source>
        <dbReference type="SAM" id="SignalP"/>
    </source>
</evidence>
<keyword evidence="2" id="KW-1185">Reference proteome</keyword>
<proteinExistence type="predicted"/>
<reference evidence="3" key="1">
    <citation type="submission" date="2025-08" db="UniProtKB">
        <authorList>
            <consortium name="RefSeq"/>
        </authorList>
    </citation>
    <scope>IDENTIFICATION</scope>
    <source>
        <strain evidence="3">14028-0561.14</strain>
        <tissue evidence="3">Whole fly</tissue>
    </source>
</reference>
<accession>A0A6P4JM46</accession>
<name>A0A6P4JM46_DROKI</name>
<feature type="signal peptide" evidence="1">
    <location>
        <begin position="1"/>
        <end position="19"/>
    </location>
</feature>
<dbReference type="RefSeq" id="XP_017035773.1">
    <property type="nucleotide sequence ID" value="XM_017180284.3"/>
</dbReference>
<evidence type="ECO:0000313" key="3">
    <source>
        <dbReference type="RefSeq" id="XP_017035773.1"/>
    </source>
</evidence>
<feature type="chain" id="PRO_5028250606" evidence="1">
    <location>
        <begin position="20"/>
        <end position="59"/>
    </location>
</feature>
<dbReference type="PROSITE" id="PS51257">
    <property type="entry name" value="PROKAR_LIPOPROTEIN"/>
    <property type="match status" value="1"/>
</dbReference>
<sequence>MKFFATLFLFCAIVGCVLASSTTSTTEAFSATTTETEAPKVPAPPCGKGPCGQKLYFFY</sequence>
<keyword evidence="1" id="KW-0732">Signal</keyword>
<evidence type="ECO:0000313" key="2">
    <source>
        <dbReference type="Proteomes" id="UP001652661"/>
    </source>
</evidence>